<evidence type="ECO:0000313" key="3">
    <source>
        <dbReference type="Proteomes" id="UP000609651"/>
    </source>
</evidence>
<dbReference type="EMBL" id="WTPX01000131">
    <property type="protein sequence ID" value="NNJ27229.1"/>
    <property type="molecule type" value="Genomic_DNA"/>
</dbReference>
<gene>
    <name evidence="2" type="ORF">LzC2_33300</name>
</gene>
<dbReference type="Proteomes" id="UP000609651">
    <property type="component" value="Unassembled WGS sequence"/>
</dbReference>
<proteinExistence type="predicted"/>
<feature type="compositionally biased region" description="Basic and acidic residues" evidence="1">
    <location>
        <begin position="58"/>
        <end position="78"/>
    </location>
</feature>
<keyword evidence="3" id="KW-1185">Reference proteome</keyword>
<protein>
    <submittedName>
        <fullName evidence="2">Uncharacterized protein</fullName>
    </submittedName>
</protein>
<feature type="region of interest" description="Disordered" evidence="1">
    <location>
        <begin position="58"/>
        <end position="158"/>
    </location>
</feature>
<accession>A0ABX1VHF0</accession>
<reference evidence="2 3" key="1">
    <citation type="journal article" date="2020" name="Syst. Appl. Microbiol.">
        <title>Alienimonas chondri sp. nov., a novel planctomycete isolated from the biofilm of the red alga Chondrus crispus.</title>
        <authorList>
            <person name="Vitorino I."/>
            <person name="Albuquerque L."/>
            <person name="Wiegand S."/>
            <person name="Kallscheuer N."/>
            <person name="da Costa M.S."/>
            <person name="Lobo-da-Cunha A."/>
            <person name="Jogler C."/>
            <person name="Lage O.M."/>
        </authorList>
    </citation>
    <scope>NUCLEOTIDE SEQUENCE [LARGE SCALE GENOMIC DNA]</scope>
    <source>
        <strain evidence="2 3">LzC2</strain>
    </source>
</reference>
<name>A0ABX1VHF0_9PLAN</name>
<organism evidence="2 3">
    <name type="scientific">Alienimonas chondri</name>
    <dbReference type="NCBI Taxonomy" id="2681879"/>
    <lineage>
        <taxon>Bacteria</taxon>
        <taxon>Pseudomonadati</taxon>
        <taxon>Planctomycetota</taxon>
        <taxon>Planctomycetia</taxon>
        <taxon>Planctomycetales</taxon>
        <taxon>Planctomycetaceae</taxon>
        <taxon>Alienimonas</taxon>
    </lineage>
</organism>
<comment type="caution">
    <text evidence="2">The sequence shown here is derived from an EMBL/GenBank/DDBJ whole genome shotgun (WGS) entry which is preliminary data.</text>
</comment>
<evidence type="ECO:0000313" key="2">
    <source>
        <dbReference type="EMBL" id="NNJ27229.1"/>
    </source>
</evidence>
<feature type="compositionally biased region" description="Pro residues" evidence="1">
    <location>
        <begin position="79"/>
        <end position="88"/>
    </location>
</feature>
<dbReference type="RefSeq" id="WP_171189057.1">
    <property type="nucleotide sequence ID" value="NZ_WTPX01000131.1"/>
</dbReference>
<evidence type="ECO:0000256" key="1">
    <source>
        <dbReference type="SAM" id="MobiDB-lite"/>
    </source>
</evidence>
<sequence>MPRLPRFASLVGLVLAVGVALLLPAPATGQDFDDLIKGFKELRDVKERFEDLEEKLDRERDRMRERERDAEAQRRNPPDVRPGTPPAGGPSGLYGPNPAPRPAGSAEAPSQYGPGWYGPASPYAPPGSPGLSGGGPLSGGTNPLLGRPNPGFDALAAADPPGTADAAVYIMRNPTLRTGRYQVTGVPGGPVAVQPVPEQTNAASFDQNVARGLRDAAGAQIVARQTLNEIADKLQDVRYALRRSGSDFPGGTNAARGLADRAEDAAASTVALAEAFRPENATFVSIRELGADGPNAVRLAVWSDRDYARLEAAFQAFEATVPRLAGDLANASPYLSQRAAEIDRLHLAVDGCFDQLRGVRGRLPQPGGPLGAGILNRRPVGGEERLHLFALAARLTERTADLVDAAAADPLLGLQARIRAASLFDGANAASDDPVVAATQVEGASLALAAALAEGADGETVAAADVEFERAWSEWQTIFEASVGRTGPTPETQAAVAAIEEVHDALHGAVPAAPGGGNGGGQNPAAAATRLATSAADFARQAPQLNLDALRRTNRNQFLTAASGLSAAAGYYAAVSSNAPVGSPGERRARGVLEASINDVADGLNELTAGGRGDAAANLARGLLADLSYWQSAVRTRE</sequence>